<organism evidence="2 4">
    <name type="scientific">Eggerthella lenta</name>
    <name type="common">Eubacterium lentum</name>
    <dbReference type="NCBI Taxonomy" id="84112"/>
    <lineage>
        <taxon>Bacteria</taxon>
        <taxon>Bacillati</taxon>
        <taxon>Actinomycetota</taxon>
        <taxon>Coriobacteriia</taxon>
        <taxon>Eggerthellales</taxon>
        <taxon>Eggerthellaceae</taxon>
        <taxon>Eggerthella</taxon>
    </lineage>
</organism>
<evidence type="ECO:0000313" key="1">
    <source>
        <dbReference type="EMBL" id="MVN33865.1"/>
    </source>
</evidence>
<dbReference type="EMBL" id="PPTY01000037">
    <property type="protein sequence ID" value="RDB82334.1"/>
    <property type="molecule type" value="Genomic_DNA"/>
</dbReference>
<evidence type="ECO:0000313" key="2">
    <source>
        <dbReference type="EMBL" id="RDB82334.1"/>
    </source>
</evidence>
<reference evidence="1 6" key="4">
    <citation type="submission" date="2019-11" db="EMBL/GenBank/DDBJ databases">
        <title>Whole genome shotgun sequencing (WGS) data from Adlercreutzia equolifaciens ResAG-91, Eggerthella lenta MRI-F36, MRI-F37, MRI-F40, ResAG-49, ResAG-88, ResAG-121, ResAG-145, and Gordonibacter sp. ResAG-5, ResAG-26, ResAG-43, ResAG-50, ResAG-59.</title>
        <authorList>
            <person name="Stoll D.A."/>
            <person name="Danylec N."/>
            <person name="Franz C.M.A.P."/>
            <person name="Huch M."/>
        </authorList>
    </citation>
    <scope>NUCLEOTIDE SEQUENCE [LARGE SCALE GENOMIC DNA]</scope>
    <source>
        <strain evidence="1 6">ResAG-88</strain>
    </source>
</reference>
<accession>A0A369N138</accession>
<name>A0A369N138_EGGLN</name>
<evidence type="ECO:0000313" key="4">
    <source>
        <dbReference type="Proteomes" id="UP000253857"/>
    </source>
</evidence>
<gene>
    <name evidence="2" type="ORF">C1871_13820</name>
    <name evidence="3" type="ORF">FIC87_12745</name>
    <name evidence="1" type="ORF">GO726_11945</name>
</gene>
<dbReference type="AlphaFoldDB" id="A0A369N138"/>
<proteinExistence type="predicted"/>
<evidence type="ECO:0000313" key="3">
    <source>
        <dbReference type="EMBL" id="TNU88954.1"/>
    </source>
</evidence>
<keyword evidence="2" id="KW-0804">Transcription</keyword>
<reference evidence="2 4" key="2">
    <citation type="journal article" date="2018" name="Elife">
        <title>Discovery and characterization of a prevalent human gut bacterial enzyme sufficient for the inactivation of a family of plant toxins.</title>
        <authorList>
            <person name="Koppel N."/>
            <person name="Bisanz J.E."/>
            <person name="Pandelia M.E."/>
            <person name="Turnbaugh P.J."/>
            <person name="Balskus E.P."/>
        </authorList>
    </citation>
    <scope>NUCLEOTIDE SEQUENCE [LARGE SCALE GENOMIC DNA]</scope>
    <source>
        <strain evidence="2 4">FAA1-1-60AUCSF</strain>
    </source>
</reference>
<dbReference type="EMBL" id="WPOM01000028">
    <property type="protein sequence ID" value="MVN33865.1"/>
    <property type="molecule type" value="Genomic_DNA"/>
</dbReference>
<dbReference type="Proteomes" id="UP000436429">
    <property type="component" value="Unassembled WGS sequence"/>
</dbReference>
<dbReference type="Proteomes" id="UP000312594">
    <property type="component" value="Unassembled WGS sequence"/>
</dbReference>
<reference evidence="3 5" key="1">
    <citation type="journal article" date="2005" name="Appl. Environ. Microbiol.">
        <title>Intestinal bacterial communities that produce active estrogen-like compounds enterodiol and enterolactone in humans.</title>
        <authorList>
            <person name="Clavel T."/>
            <person name="Henderson G."/>
            <person name="Alpert C.A."/>
            <person name="Philippe C."/>
            <person name="Rigottier-Gois L."/>
            <person name="Dore J."/>
            <person name="Blaut M."/>
        </authorList>
    </citation>
    <scope>NUCLEOTIDE SEQUENCE [LARGE SCALE GENOMIC DNA]</scope>
    <source>
        <strain evidence="3 5">SECO-MT75m2</strain>
    </source>
</reference>
<evidence type="ECO:0000313" key="6">
    <source>
        <dbReference type="Proteomes" id="UP000436429"/>
    </source>
</evidence>
<comment type="caution">
    <text evidence="2">The sequence shown here is derived from an EMBL/GenBank/DDBJ whole genome shotgun (WGS) entry which is preliminary data.</text>
</comment>
<dbReference type="GO" id="GO:0000428">
    <property type="term" value="C:DNA-directed RNA polymerase complex"/>
    <property type="evidence" value="ECO:0007669"/>
    <property type="project" value="UniProtKB-KW"/>
</dbReference>
<reference evidence="3" key="3">
    <citation type="submission" date="2019-06" db="EMBL/GenBank/DDBJ databases">
        <authorList>
            <person name="Bisanz J.E."/>
            <person name="Turnbaugh P.J."/>
        </authorList>
    </citation>
    <scope>NUCLEOTIDE SEQUENCE</scope>
    <source>
        <strain evidence="3">SECO-MT75m2</strain>
    </source>
</reference>
<sequence length="101" mass="11841">MFPVAYALEFNEAHTNVTRHLFFLYDDYEALGLFNDALQRALVNVRAFPEAYPRTGKARRRFVFEFRSIPYVVLYAFDGELIVLHDIHFARSAQAAHWLSE</sequence>
<dbReference type="EMBL" id="VEVP01000037">
    <property type="protein sequence ID" value="TNU88954.1"/>
    <property type="molecule type" value="Genomic_DNA"/>
</dbReference>
<evidence type="ECO:0000313" key="5">
    <source>
        <dbReference type="Proteomes" id="UP000312594"/>
    </source>
</evidence>
<keyword evidence="2" id="KW-0240">DNA-directed RNA polymerase</keyword>
<protein>
    <submittedName>
        <fullName evidence="2">DNA-directed RNA polymerase subunit beta</fullName>
    </submittedName>
</protein>
<dbReference type="RefSeq" id="WP_035584762.1">
    <property type="nucleotide sequence ID" value="NZ_CP021140.1"/>
</dbReference>
<dbReference type="Proteomes" id="UP000253857">
    <property type="component" value="Unassembled WGS sequence"/>
</dbReference>